<dbReference type="AlphaFoldDB" id="A0A9E7G9J4"/>
<name>A0A9E7G9J4_9LILI</name>
<dbReference type="Proteomes" id="UP001055439">
    <property type="component" value="Chromosome 6"/>
</dbReference>
<organism evidence="1 2">
    <name type="scientific">Musa troglodytarum</name>
    <name type="common">fe'i banana</name>
    <dbReference type="NCBI Taxonomy" id="320322"/>
    <lineage>
        <taxon>Eukaryota</taxon>
        <taxon>Viridiplantae</taxon>
        <taxon>Streptophyta</taxon>
        <taxon>Embryophyta</taxon>
        <taxon>Tracheophyta</taxon>
        <taxon>Spermatophyta</taxon>
        <taxon>Magnoliopsida</taxon>
        <taxon>Liliopsida</taxon>
        <taxon>Zingiberales</taxon>
        <taxon>Musaceae</taxon>
        <taxon>Musa</taxon>
    </lineage>
</organism>
<reference evidence="1" key="1">
    <citation type="submission" date="2022-05" db="EMBL/GenBank/DDBJ databases">
        <title>The Musa troglodytarum L. genome provides insights into the mechanism of non-climacteric behaviour and enrichment of carotenoids.</title>
        <authorList>
            <person name="Wang J."/>
        </authorList>
    </citation>
    <scope>NUCLEOTIDE SEQUENCE</scope>
    <source>
        <tissue evidence="1">Leaf</tissue>
    </source>
</reference>
<evidence type="ECO:0000313" key="2">
    <source>
        <dbReference type="Proteomes" id="UP001055439"/>
    </source>
</evidence>
<sequence>FSFLIHQSHSVRHLHFCAPAGNDGDGDPVSTDLYEWSAEGFILLALLSVVSSKTSYMAIANHITKSLSLKGNAECRDKGSRLEQLLKGKHLKIPAALNLLIADLLTTRNKVGLALQTSAHGGCQLLNLCNFQGLCVLRQLILLVFCRCIASLVGHR</sequence>
<feature type="non-terminal residue" evidence="1">
    <location>
        <position position="1"/>
    </location>
</feature>
<dbReference type="EMBL" id="CP097508">
    <property type="protein sequence ID" value="URE10260.1"/>
    <property type="molecule type" value="Genomic_DNA"/>
</dbReference>
<evidence type="ECO:0000313" key="1">
    <source>
        <dbReference type="EMBL" id="URE10260.1"/>
    </source>
</evidence>
<gene>
    <name evidence="1" type="ORF">MUK42_32777</name>
</gene>
<protein>
    <submittedName>
        <fullName evidence="1">Uncharacterized protein</fullName>
    </submittedName>
</protein>
<keyword evidence="2" id="KW-1185">Reference proteome</keyword>
<accession>A0A9E7G9J4</accession>
<proteinExistence type="predicted"/>